<dbReference type="NCBIfam" id="NF004049">
    <property type="entry name" value="PRK05568.1"/>
    <property type="match status" value="1"/>
</dbReference>
<evidence type="ECO:0000313" key="12">
    <source>
        <dbReference type="Proteomes" id="UP000192478"/>
    </source>
</evidence>
<evidence type="ECO:0000256" key="2">
    <source>
        <dbReference type="ARBA" id="ARBA00005267"/>
    </source>
</evidence>
<evidence type="ECO:0000313" key="10">
    <source>
        <dbReference type="EMBL" id="ARE86248.1"/>
    </source>
</evidence>
<evidence type="ECO:0000256" key="5">
    <source>
        <dbReference type="ARBA" id="ARBA00022643"/>
    </source>
</evidence>
<comment type="similarity">
    <text evidence="2 7">Belongs to the flavodoxin family.</text>
</comment>
<dbReference type="InterPro" id="IPR008254">
    <property type="entry name" value="Flavodoxin/NO_synth"/>
</dbReference>
<evidence type="ECO:0000313" key="11">
    <source>
        <dbReference type="Proteomes" id="UP000177894"/>
    </source>
</evidence>
<dbReference type="GO" id="GO:0010181">
    <property type="term" value="F:FMN binding"/>
    <property type="evidence" value="ECO:0007669"/>
    <property type="project" value="UniProtKB-UniRule"/>
</dbReference>
<dbReference type="RefSeq" id="WP_070966487.1">
    <property type="nucleotide sequence ID" value="NZ_CP017603.1"/>
</dbReference>
<protein>
    <recommendedName>
        <fullName evidence="7">Flavodoxin</fullName>
    </recommendedName>
</protein>
<gene>
    <name evidence="9" type="ORF">BJL90_08360</name>
    <name evidence="10" type="ORF">CLFO_05700</name>
</gene>
<name>A0AAC9WF16_9CLOT</name>
<dbReference type="PANTHER" id="PTHR43717:SF1">
    <property type="entry name" value="ANAEROBIC NITRIC OXIDE REDUCTASE FLAVORUBREDOXIN"/>
    <property type="match status" value="1"/>
</dbReference>
<dbReference type="GO" id="GO:0016651">
    <property type="term" value="F:oxidoreductase activity, acting on NAD(P)H"/>
    <property type="evidence" value="ECO:0007669"/>
    <property type="project" value="UniProtKB-ARBA"/>
</dbReference>
<dbReference type="NCBIfam" id="NF004050">
    <property type="entry name" value="PRK05569.1"/>
    <property type="match status" value="1"/>
</dbReference>
<dbReference type="Gene3D" id="3.40.50.360">
    <property type="match status" value="1"/>
</dbReference>
<keyword evidence="6 7" id="KW-0249">Electron transport</keyword>
<evidence type="ECO:0000256" key="3">
    <source>
        <dbReference type="ARBA" id="ARBA00022448"/>
    </source>
</evidence>
<dbReference type="KEGG" id="cfm:BJL90_08360"/>
<dbReference type="PROSITE" id="PS00201">
    <property type="entry name" value="FLAVODOXIN"/>
    <property type="match status" value="1"/>
</dbReference>
<keyword evidence="11" id="KW-1185">Reference proteome</keyword>
<accession>A0AAC9WF16</accession>
<evidence type="ECO:0000256" key="1">
    <source>
        <dbReference type="ARBA" id="ARBA00001917"/>
    </source>
</evidence>
<dbReference type="Proteomes" id="UP000192478">
    <property type="component" value="Chromosome"/>
</dbReference>
<reference evidence="9 11" key="1">
    <citation type="submission" date="2016-10" db="EMBL/GenBank/DDBJ databases">
        <title>Complete Genome Sequence of Acetogen Clostridium formicoaceticum ATCC 27076.</title>
        <authorList>
            <person name="Bao T."/>
            <person name="Cheng C."/>
            <person name="Zhao J."/>
            <person name="Yang S.-T."/>
            <person name="Wang J."/>
            <person name="Wang M."/>
        </authorList>
    </citation>
    <scope>NUCLEOTIDE SEQUENCE [LARGE SCALE GENOMIC DNA]</scope>
    <source>
        <strain evidence="9 11">ATCC 27076</strain>
    </source>
</reference>
<keyword evidence="4 7" id="KW-0285">Flavoprotein</keyword>
<proteinExistence type="inferred from homology"/>
<dbReference type="PANTHER" id="PTHR43717">
    <property type="entry name" value="ANAEROBIC NITRIC OXIDE REDUCTASE FLAVORUBREDOXIN"/>
    <property type="match status" value="1"/>
</dbReference>
<dbReference type="NCBIfam" id="TIGR01753">
    <property type="entry name" value="flav_short"/>
    <property type="match status" value="1"/>
</dbReference>
<organism evidence="10 12">
    <name type="scientific">Clostridium formicaceticum</name>
    <dbReference type="NCBI Taxonomy" id="1497"/>
    <lineage>
        <taxon>Bacteria</taxon>
        <taxon>Bacillati</taxon>
        <taxon>Bacillota</taxon>
        <taxon>Clostridia</taxon>
        <taxon>Eubacteriales</taxon>
        <taxon>Clostridiaceae</taxon>
        <taxon>Clostridium</taxon>
    </lineage>
</organism>
<dbReference type="Proteomes" id="UP000177894">
    <property type="component" value="Chromosome"/>
</dbReference>
<dbReference type="GO" id="GO:0009055">
    <property type="term" value="F:electron transfer activity"/>
    <property type="evidence" value="ECO:0007669"/>
    <property type="project" value="UniProtKB-UniRule"/>
</dbReference>
<dbReference type="PROSITE" id="PS50902">
    <property type="entry name" value="FLAVODOXIN_LIKE"/>
    <property type="match status" value="1"/>
</dbReference>
<evidence type="ECO:0000256" key="4">
    <source>
        <dbReference type="ARBA" id="ARBA00022630"/>
    </source>
</evidence>
<comment type="cofactor">
    <cofactor evidence="1 7">
        <name>FMN</name>
        <dbReference type="ChEBI" id="CHEBI:58210"/>
    </cofactor>
</comment>
<dbReference type="InterPro" id="IPR029039">
    <property type="entry name" value="Flavoprotein-like_sf"/>
</dbReference>
<dbReference type="SUPFAM" id="SSF52218">
    <property type="entry name" value="Flavoproteins"/>
    <property type="match status" value="1"/>
</dbReference>
<dbReference type="EMBL" id="CP020559">
    <property type="protein sequence ID" value="ARE86248.1"/>
    <property type="molecule type" value="Genomic_DNA"/>
</dbReference>
<feature type="domain" description="Flavodoxin-like" evidence="8">
    <location>
        <begin position="4"/>
        <end position="141"/>
    </location>
</feature>
<comment type="function">
    <text evidence="7">Low-potential electron donor to a number of redox enzymes.</text>
</comment>
<dbReference type="InterPro" id="IPR001226">
    <property type="entry name" value="Flavodoxin_CS"/>
</dbReference>
<dbReference type="InterPro" id="IPR010087">
    <property type="entry name" value="Flav_short"/>
</dbReference>
<evidence type="ECO:0000313" key="9">
    <source>
        <dbReference type="EMBL" id="AOY75904.1"/>
    </source>
</evidence>
<reference evidence="10 12" key="2">
    <citation type="submission" date="2017-03" db="EMBL/GenBank/DDBJ databases">
        <title>Complete sequence of Clostridium formicaceticum DSM 92.</title>
        <authorList>
            <person name="Poehlein A."/>
            <person name="Karl M."/>
            <person name="Bengelsdorf F.R."/>
            <person name="Duerre P."/>
            <person name="Daniel R."/>
        </authorList>
    </citation>
    <scope>NUCLEOTIDE SEQUENCE [LARGE SCALE GENOMIC DNA]</scope>
    <source>
        <strain evidence="10 12">DSM 92</strain>
    </source>
</reference>
<dbReference type="EMBL" id="CP017603">
    <property type="protein sequence ID" value="AOY75904.1"/>
    <property type="molecule type" value="Genomic_DNA"/>
</dbReference>
<keyword evidence="3 7" id="KW-0813">Transport</keyword>
<sequence length="143" mass="15681">MKKVTIIYWSATGNTEMMAEAIAEGAKADGVEVKLTEVGKATVEDVFSADVVALGCPSMGAEVLEETEMEPFVASLEKPEIQGKPMGLFGSYDWGDGEWMQDWEVRMKQYGANLLAPGLIVNLTPGDEELEKCREFGRNLVKE</sequence>
<evidence type="ECO:0000256" key="6">
    <source>
        <dbReference type="ARBA" id="ARBA00022982"/>
    </source>
</evidence>
<dbReference type="AlphaFoldDB" id="A0AAC9WF16"/>
<evidence type="ECO:0000259" key="8">
    <source>
        <dbReference type="PROSITE" id="PS50902"/>
    </source>
</evidence>
<evidence type="ECO:0000256" key="7">
    <source>
        <dbReference type="RuleBase" id="RU367037"/>
    </source>
</evidence>
<dbReference type="Pfam" id="PF00258">
    <property type="entry name" value="Flavodoxin_1"/>
    <property type="match status" value="1"/>
</dbReference>
<keyword evidence="5 7" id="KW-0288">FMN</keyword>